<dbReference type="InterPro" id="IPR017853">
    <property type="entry name" value="GH"/>
</dbReference>
<organism evidence="8 9">
    <name type="scientific">Serratia proteamaculans</name>
    <dbReference type="NCBI Taxonomy" id="28151"/>
    <lineage>
        <taxon>Bacteria</taxon>
        <taxon>Pseudomonadati</taxon>
        <taxon>Pseudomonadota</taxon>
        <taxon>Gammaproteobacteria</taxon>
        <taxon>Enterobacterales</taxon>
        <taxon>Yersiniaceae</taxon>
        <taxon>Serratia</taxon>
    </lineage>
</organism>
<dbReference type="CDD" id="cd02871">
    <property type="entry name" value="GH18_chitinase_D-like"/>
    <property type="match status" value="1"/>
</dbReference>
<evidence type="ECO:0000256" key="1">
    <source>
        <dbReference type="ARBA" id="ARBA00012729"/>
    </source>
</evidence>
<sequence>MQTRFKKNRLTTGLLLAGMLCSQASFAAPDAASAFPDISQKKIMIGFWHNWASKSDGYQQGTSADVALSKVPAAYDIVTVAFMTGSGIPTFKPYNMTDAEFRAEIGKLNARGQAVLLSLGGADAHIELKQGEATKLANEIIRLVEQYGFDGLDIDLEGAAIIAGANQTEIPAALKIVKNTFPKFIISMAPEFPHLRTGGAYEKLIKGLQGYYDVISPQYYNQMGDGVAANDGWYPQNDDAKKADFLYYLTDSLIHGTRGFIQIPADKLAIGLPSNPDAAGNGYVKKEVDVRSAYERLAAQGTPIKGLMTWSINWDAGHDKNGNNYGNEFVTRYAPLLTTKPQLSQVNRSLKLPPNK</sequence>
<feature type="chain" id="PRO_5024453010" description="chitinase" evidence="6">
    <location>
        <begin position="28"/>
        <end position="356"/>
    </location>
</feature>
<dbReference type="AlphaFoldDB" id="A0A5Q2VD45"/>
<evidence type="ECO:0000256" key="6">
    <source>
        <dbReference type="SAM" id="SignalP"/>
    </source>
</evidence>
<dbReference type="SUPFAM" id="SSF51445">
    <property type="entry name" value="(Trans)glycosidases"/>
    <property type="match status" value="1"/>
</dbReference>
<dbReference type="PROSITE" id="PS51910">
    <property type="entry name" value="GH18_2"/>
    <property type="match status" value="1"/>
</dbReference>
<gene>
    <name evidence="8" type="ORF">GHV41_14795</name>
</gene>
<dbReference type="GO" id="GO:0008843">
    <property type="term" value="F:endochitinase activity"/>
    <property type="evidence" value="ECO:0007669"/>
    <property type="project" value="UniProtKB-EC"/>
</dbReference>
<evidence type="ECO:0000256" key="5">
    <source>
        <dbReference type="RuleBase" id="RU004453"/>
    </source>
</evidence>
<evidence type="ECO:0000256" key="3">
    <source>
        <dbReference type="ARBA" id="ARBA00023295"/>
    </source>
</evidence>
<evidence type="ECO:0000259" key="7">
    <source>
        <dbReference type="PROSITE" id="PS51910"/>
    </source>
</evidence>
<evidence type="ECO:0000313" key="9">
    <source>
        <dbReference type="Proteomes" id="UP000381260"/>
    </source>
</evidence>
<keyword evidence="6" id="KW-0732">Signal</keyword>
<dbReference type="Proteomes" id="UP000381260">
    <property type="component" value="Chromosome"/>
</dbReference>
<keyword evidence="3 4" id="KW-0326">Glycosidase</keyword>
<reference evidence="8 9" key="1">
    <citation type="submission" date="2019-11" db="EMBL/GenBank/DDBJ databases">
        <title>The Phosphoenolpyruvate Phosphotransferase System Regulates Serratia proteamaculans 336X Biofilm Formation and Wheat Roots colonization.</title>
        <authorList>
            <person name="Liu F."/>
        </authorList>
    </citation>
    <scope>NUCLEOTIDE SEQUENCE [LARGE SCALE GENOMIC DNA]</scope>
    <source>
        <strain evidence="8 9">336X</strain>
    </source>
</reference>
<dbReference type="InterPro" id="IPR050542">
    <property type="entry name" value="Glycosyl_Hydrlase18_Chitinase"/>
</dbReference>
<dbReference type="PANTHER" id="PTHR45708:SF49">
    <property type="entry name" value="ENDOCHITINASE"/>
    <property type="match status" value="1"/>
</dbReference>
<dbReference type="Gene3D" id="3.20.20.80">
    <property type="entry name" value="Glycosidases"/>
    <property type="match status" value="1"/>
</dbReference>
<dbReference type="Pfam" id="PF00704">
    <property type="entry name" value="Glyco_hydro_18"/>
    <property type="match status" value="1"/>
</dbReference>
<proteinExistence type="inferred from homology"/>
<accession>A0A5Q2VD45</accession>
<comment type="similarity">
    <text evidence="5">Belongs to the glycosyl hydrolase 18 family.</text>
</comment>
<dbReference type="InterPro" id="IPR001223">
    <property type="entry name" value="Glyco_hydro18_cat"/>
</dbReference>
<protein>
    <recommendedName>
        <fullName evidence="1">chitinase</fullName>
        <ecNumber evidence="1">3.2.1.14</ecNumber>
    </recommendedName>
</protein>
<dbReference type="PANTHER" id="PTHR45708">
    <property type="entry name" value="ENDOCHITINASE"/>
    <property type="match status" value="1"/>
</dbReference>
<evidence type="ECO:0000256" key="2">
    <source>
        <dbReference type="ARBA" id="ARBA00022801"/>
    </source>
</evidence>
<keyword evidence="2 4" id="KW-0378">Hydrolase</keyword>
<name>A0A5Q2VD45_SERPR</name>
<dbReference type="PROSITE" id="PS01095">
    <property type="entry name" value="GH18_1"/>
    <property type="match status" value="1"/>
</dbReference>
<dbReference type="RefSeq" id="WP_153859048.1">
    <property type="nucleotide sequence ID" value="NZ_CP045913.1"/>
</dbReference>
<dbReference type="EC" id="3.2.1.14" evidence="1"/>
<dbReference type="EMBL" id="CP045913">
    <property type="protein sequence ID" value="QGH62016.1"/>
    <property type="molecule type" value="Genomic_DNA"/>
</dbReference>
<evidence type="ECO:0000256" key="4">
    <source>
        <dbReference type="RuleBase" id="RU000489"/>
    </source>
</evidence>
<dbReference type="InterPro" id="IPR001579">
    <property type="entry name" value="Glyco_hydro_18_chit_AS"/>
</dbReference>
<feature type="domain" description="GH18" evidence="7">
    <location>
        <begin position="42"/>
        <end position="340"/>
    </location>
</feature>
<evidence type="ECO:0000313" key="8">
    <source>
        <dbReference type="EMBL" id="QGH62016.1"/>
    </source>
</evidence>
<feature type="signal peptide" evidence="6">
    <location>
        <begin position="1"/>
        <end position="27"/>
    </location>
</feature>
<dbReference type="GO" id="GO:0005975">
    <property type="term" value="P:carbohydrate metabolic process"/>
    <property type="evidence" value="ECO:0007669"/>
    <property type="project" value="InterPro"/>
</dbReference>